<organism evidence="1">
    <name type="scientific">marine sediment metagenome</name>
    <dbReference type="NCBI Taxonomy" id="412755"/>
    <lineage>
        <taxon>unclassified sequences</taxon>
        <taxon>metagenomes</taxon>
        <taxon>ecological metagenomes</taxon>
    </lineage>
</organism>
<dbReference type="AlphaFoldDB" id="A0A0F9HY44"/>
<dbReference type="EMBL" id="LAZR01021056">
    <property type="protein sequence ID" value="KKL86635.1"/>
    <property type="molecule type" value="Genomic_DNA"/>
</dbReference>
<protein>
    <submittedName>
        <fullName evidence="1">Uncharacterized protein</fullName>
    </submittedName>
</protein>
<name>A0A0F9HY44_9ZZZZ</name>
<evidence type="ECO:0000313" key="1">
    <source>
        <dbReference type="EMBL" id="KKL86635.1"/>
    </source>
</evidence>
<comment type="caution">
    <text evidence="1">The sequence shown here is derived from an EMBL/GenBank/DDBJ whole genome shotgun (WGS) entry which is preliminary data.</text>
</comment>
<reference evidence="1" key="1">
    <citation type="journal article" date="2015" name="Nature">
        <title>Complex archaea that bridge the gap between prokaryotes and eukaryotes.</title>
        <authorList>
            <person name="Spang A."/>
            <person name="Saw J.H."/>
            <person name="Jorgensen S.L."/>
            <person name="Zaremba-Niedzwiedzka K."/>
            <person name="Martijn J."/>
            <person name="Lind A.E."/>
            <person name="van Eijk R."/>
            <person name="Schleper C."/>
            <person name="Guy L."/>
            <person name="Ettema T.J."/>
        </authorList>
    </citation>
    <scope>NUCLEOTIDE SEQUENCE</scope>
</reference>
<proteinExistence type="predicted"/>
<feature type="non-terminal residue" evidence="1">
    <location>
        <position position="1"/>
    </location>
</feature>
<accession>A0A0F9HY44</accession>
<sequence length="497" mass="47955">SGAGGFGFAGGNVDINAGTSSFSTEGGNVTIDGGTGGLSGGLGGLVIITGGEGGGNGSAGDVRLLGGPGSTTGDGRGGDVVLTAGSATGFEEGGDIRITAGLSQGGNEGGFISLTAGGGGNDGPGGPGGFVNITAGNATFSGEAGGPITLLAGIGNAAGVGGAVTIDAGIGGLTGTGGDASLTSGAGGGIAENSGAVTIASGTAGATSGISGNVTIDTGTAGGTVGDILFNHGGVASFEIDATGSVTGFRAANASGPVMLNEASTVTNPTLIPDKIDVSSGIGGAAGDVSIISGDLETVRFDTGNEVILRQAGTSFQGSNAAGPAITNEAATTTNPTLIPNRAEMDTGWGWASDTLVAVLGSANSYSFSTTEFLVNDKLVTRPVLKDYGLTLATAAVVTGTLTIDYSAGNAQQHTLSEDVTTVTVTNPPASGTYGEIWLRLTQDPASARTVTWAAAFRFPGGSDHVMSAGLGAIDWLHLKTTDGGTNWDVDFQQAYA</sequence>
<gene>
    <name evidence="1" type="ORF">LCGC14_1942770</name>
</gene>